<keyword evidence="4" id="KW-1185">Reference proteome</keyword>
<reference evidence="3 4" key="1">
    <citation type="submission" date="2020-08" db="EMBL/GenBank/DDBJ databases">
        <title>Genomic Encyclopedia of Type Strains, Phase IV (KMG-IV): sequencing the most valuable type-strain genomes for metagenomic binning, comparative biology and taxonomic classification.</title>
        <authorList>
            <person name="Goeker M."/>
        </authorList>
    </citation>
    <scope>NUCLEOTIDE SEQUENCE [LARGE SCALE GENOMIC DNA]</scope>
    <source>
        <strain evidence="3 4">DSM 14552</strain>
    </source>
</reference>
<protein>
    <submittedName>
        <fullName evidence="3">Benzoate/toluate 1,2-dioxygenase beta subunit</fullName>
        <ecNumber evidence="3">1.14.12.-</ecNumber>
        <ecNumber evidence="3">1.14.12.10</ecNumber>
    </submittedName>
</protein>
<proteinExistence type="inferred from homology"/>
<dbReference type="EMBL" id="JACICY010000001">
    <property type="protein sequence ID" value="MBB3858778.1"/>
    <property type="molecule type" value="Genomic_DNA"/>
</dbReference>
<evidence type="ECO:0000313" key="3">
    <source>
        <dbReference type="EMBL" id="MBB3858778.1"/>
    </source>
</evidence>
<dbReference type="InterPro" id="IPR000391">
    <property type="entry name" value="Rng_hydr_dOase-bsu"/>
</dbReference>
<accession>A0A7W5ZTH2</accession>
<evidence type="ECO:0000256" key="1">
    <source>
        <dbReference type="ARBA" id="ARBA00009570"/>
    </source>
</evidence>
<dbReference type="PANTHER" id="PTHR41534">
    <property type="entry name" value="BLR3401 PROTEIN"/>
    <property type="match status" value="1"/>
</dbReference>
<keyword evidence="2 3" id="KW-0560">Oxidoreductase</keyword>
<evidence type="ECO:0000256" key="2">
    <source>
        <dbReference type="ARBA" id="ARBA00023002"/>
    </source>
</evidence>
<dbReference type="Pfam" id="PF00866">
    <property type="entry name" value="Ring_hydroxyl_B"/>
    <property type="match status" value="1"/>
</dbReference>
<dbReference type="GO" id="GO:0019380">
    <property type="term" value="P:3-phenylpropionate catabolic process"/>
    <property type="evidence" value="ECO:0007669"/>
    <property type="project" value="TreeGrafter"/>
</dbReference>
<dbReference type="Proteomes" id="UP000562395">
    <property type="component" value="Unassembled WGS sequence"/>
</dbReference>
<dbReference type="CDD" id="cd00667">
    <property type="entry name" value="ring_hydroxylating_dioxygenases_beta"/>
    <property type="match status" value="1"/>
</dbReference>
<dbReference type="SUPFAM" id="SSF54427">
    <property type="entry name" value="NTF2-like"/>
    <property type="match status" value="1"/>
</dbReference>
<dbReference type="EC" id="1.14.12.10" evidence="3"/>
<comment type="similarity">
    <text evidence="1">Belongs to the bacterial ring-hydroxylating dioxygenase beta subunit family.</text>
</comment>
<dbReference type="InterPro" id="IPR032710">
    <property type="entry name" value="NTF2-like_dom_sf"/>
</dbReference>
<dbReference type="RefSeq" id="WP_183610999.1">
    <property type="nucleotide sequence ID" value="NZ_JACICY010000001.1"/>
</dbReference>
<name>A0A7W5ZTH2_9SPHN</name>
<organism evidence="3 4">
    <name type="scientific">Novosphingobium hassiacum</name>
    <dbReference type="NCBI Taxonomy" id="173676"/>
    <lineage>
        <taxon>Bacteria</taxon>
        <taxon>Pseudomonadati</taxon>
        <taxon>Pseudomonadota</taxon>
        <taxon>Alphaproteobacteria</taxon>
        <taxon>Sphingomonadales</taxon>
        <taxon>Sphingomonadaceae</taxon>
        <taxon>Novosphingobium</taxon>
    </lineage>
</organism>
<dbReference type="EC" id="1.14.12.-" evidence="3"/>
<dbReference type="GO" id="GO:0018623">
    <property type="term" value="F:benzoate 1,2-dioxygenase activity"/>
    <property type="evidence" value="ECO:0007669"/>
    <property type="project" value="UniProtKB-EC"/>
</dbReference>
<sequence>MSMELTQSQAEQLLYREALLIDTGRFADWLELFTPDVEFWMPAWRDETTTTQDPDRELSLIYYKGRRNLEDRVMRLTSGLSTASTPLPRAVHQVTNVMVTAQDGEGADVSAAFTCHRFDVRMNRADCFFGRYEYRLVRAGQDWKIARKKIILLNDTIPTVVDINAI</sequence>
<keyword evidence="3" id="KW-0223">Dioxygenase</keyword>
<gene>
    <name evidence="3" type="ORF">GGQ88_000018</name>
</gene>
<comment type="caution">
    <text evidence="3">The sequence shown here is derived from an EMBL/GenBank/DDBJ whole genome shotgun (WGS) entry which is preliminary data.</text>
</comment>
<dbReference type="Gene3D" id="3.10.450.50">
    <property type="match status" value="1"/>
</dbReference>
<dbReference type="AlphaFoldDB" id="A0A7W5ZTH2"/>
<evidence type="ECO:0000313" key="4">
    <source>
        <dbReference type="Proteomes" id="UP000562395"/>
    </source>
</evidence>
<dbReference type="PANTHER" id="PTHR41534:SF2">
    <property type="entry name" value="3-PHENYLPROPIONATE_CINNAMIC ACID DIOXYGENASE SUBUNIT BETA"/>
    <property type="match status" value="1"/>
</dbReference>